<dbReference type="PANTHER" id="PTHR30572">
    <property type="entry name" value="MEMBRANE COMPONENT OF TRANSPORTER-RELATED"/>
    <property type="match status" value="1"/>
</dbReference>
<dbReference type="Pfam" id="PF02687">
    <property type="entry name" value="FtsX"/>
    <property type="match status" value="2"/>
</dbReference>
<evidence type="ECO:0000256" key="4">
    <source>
        <dbReference type="ARBA" id="ARBA00022989"/>
    </source>
</evidence>
<feature type="domain" description="MacB-like periplasmic core" evidence="8">
    <location>
        <begin position="435"/>
        <end position="636"/>
    </location>
</feature>
<keyword evidence="4 6" id="KW-1133">Transmembrane helix</keyword>
<dbReference type="InterPro" id="IPR025857">
    <property type="entry name" value="MacB_PCD"/>
</dbReference>
<dbReference type="InterPro" id="IPR003838">
    <property type="entry name" value="ABC3_permease_C"/>
</dbReference>
<gene>
    <name evidence="9" type="ORF">EHT25_25370</name>
</gene>
<dbReference type="OrthoDB" id="5933722at2"/>
<dbReference type="RefSeq" id="WP_124877994.1">
    <property type="nucleotide sequence ID" value="NZ_RQJO01000011.1"/>
</dbReference>
<feature type="domain" description="ABC3 transporter permease C-terminal" evidence="7">
    <location>
        <begin position="672"/>
        <end position="785"/>
    </location>
</feature>
<feature type="transmembrane region" description="Helical" evidence="6">
    <location>
        <begin position="334"/>
        <end position="357"/>
    </location>
</feature>
<sequence>MLQNYLKIAWRGLRKNRGFSFINILGLAVGMAVAMLIGIWVWDELTFDRFYQNEANLYRVMLNRTANGETTTQPNGPLPLGDVLRNEIPEIRRVTESLNTNMRAEAGLKVGDKKLVRKGQNVGSEFFSMFDLPMVYGSPATALKELNSIILTEQTAESLFGKTDPLGKTVRLNDNFDLNVTAVLKKLPGNTAWDFDFIVPFSHLEANTPWMQSSRTNWNNNIIEYLVELHPNANRAAVDSKLKGIIKRHNPESIFEAFLHPVERWHLYGEFKNGKNTGGFIRYVRLFAMVGLAVLLIACINFMNLATARSEKRAKEVGVRKAVGSFRSQLIGQFLSESMLIAGLALVLALALVLVFLPVFNGITQKQLTFPWQLSGFWLLTLGFTVITGALAGSYPAFYLSSFNAVRVLKGSVRVGRNANWPRKVLVVVQFTGCIAFIISAILVYQQIQYAKNRPVGYNPDRLLTVALTNDLNRNYDAVRNELLRSGAVENVTKASSPATTITGDTRVDWAGKAPDEIMRLNLIGASPDYLETMGIKLKSGRNFYPNNADSTAVILNEAAVRAMRLKEPLNQEMTMVWNPGRKLHVIGVVENSIIESPYTPVNPLMLLPSQPFESYLIFRLAPHLNSAEALARIEPVFQQFNPAYPFDYQFVNDDYNRKFKQEELVGKLAGVFAVLAVFIACLGLFGLAASLAEQRTKEVGIRKVLGASVVSLWGLLSREFVGLVLIACLLASPVAAYVLSNWLNQFDYRIGLKIWVFALSGGLAILIALLTVSFQSIKAALMNPVKSLRSE</sequence>
<keyword evidence="10" id="KW-1185">Reference proteome</keyword>
<evidence type="ECO:0000256" key="6">
    <source>
        <dbReference type="SAM" id="Phobius"/>
    </source>
</evidence>
<feature type="domain" description="ABC3 transporter permease C-terminal" evidence="7">
    <location>
        <begin position="289"/>
        <end position="396"/>
    </location>
</feature>
<feature type="transmembrane region" description="Helical" evidence="6">
    <location>
        <begin position="669"/>
        <end position="693"/>
    </location>
</feature>
<feature type="domain" description="MacB-like periplasmic core" evidence="8">
    <location>
        <begin position="20"/>
        <end position="243"/>
    </location>
</feature>
<evidence type="ECO:0000313" key="9">
    <source>
        <dbReference type="EMBL" id="RRA99961.1"/>
    </source>
</evidence>
<protein>
    <submittedName>
        <fullName evidence="9">FtsX-like permease family protein</fullName>
    </submittedName>
</protein>
<dbReference type="GO" id="GO:0005886">
    <property type="term" value="C:plasma membrane"/>
    <property type="evidence" value="ECO:0007669"/>
    <property type="project" value="UniProtKB-SubCell"/>
</dbReference>
<evidence type="ECO:0000256" key="3">
    <source>
        <dbReference type="ARBA" id="ARBA00022692"/>
    </source>
</evidence>
<dbReference type="InterPro" id="IPR050250">
    <property type="entry name" value="Macrolide_Exporter_MacB"/>
</dbReference>
<dbReference type="Pfam" id="PF12704">
    <property type="entry name" value="MacB_PCD"/>
    <property type="match status" value="2"/>
</dbReference>
<feature type="transmembrane region" description="Helical" evidence="6">
    <location>
        <begin position="723"/>
        <end position="744"/>
    </location>
</feature>
<evidence type="ECO:0000313" key="10">
    <source>
        <dbReference type="Proteomes" id="UP000271925"/>
    </source>
</evidence>
<dbReference type="GO" id="GO:0022857">
    <property type="term" value="F:transmembrane transporter activity"/>
    <property type="evidence" value="ECO:0007669"/>
    <property type="project" value="TreeGrafter"/>
</dbReference>
<evidence type="ECO:0000256" key="1">
    <source>
        <dbReference type="ARBA" id="ARBA00004651"/>
    </source>
</evidence>
<proteinExistence type="predicted"/>
<reference evidence="9 10" key="1">
    <citation type="submission" date="2018-11" db="EMBL/GenBank/DDBJ databases">
        <authorList>
            <person name="Zhou Z."/>
            <person name="Wang G."/>
        </authorList>
    </citation>
    <scope>NUCLEOTIDE SEQUENCE [LARGE SCALE GENOMIC DNA]</scope>
    <source>
        <strain evidence="9 10">KCTC52004</strain>
    </source>
</reference>
<feature type="transmembrane region" description="Helical" evidence="6">
    <location>
        <begin position="700"/>
        <end position="717"/>
    </location>
</feature>
<evidence type="ECO:0000259" key="8">
    <source>
        <dbReference type="Pfam" id="PF12704"/>
    </source>
</evidence>
<accession>A0A3P1BGA2</accession>
<keyword evidence="2" id="KW-1003">Cell membrane</keyword>
<keyword evidence="3 6" id="KW-0812">Transmembrane</keyword>
<dbReference type="Proteomes" id="UP000271925">
    <property type="component" value="Unassembled WGS sequence"/>
</dbReference>
<evidence type="ECO:0000256" key="2">
    <source>
        <dbReference type="ARBA" id="ARBA00022475"/>
    </source>
</evidence>
<evidence type="ECO:0000256" key="5">
    <source>
        <dbReference type="ARBA" id="ARBA00023136"/>
    </source>
</evidence>
<keyword evidence="5 6" id="KW-0472">Membrane</keyword>
<comment type="caution">
    <text evidence="9">The sequence shown here is derived from an EMBL/GenBank/DDBJ whole genome shotgun (WGS) entry which is preliminary data.</text>
</comment>
<feature type="transmembrane region" description="Helical" evidence="6">
    <location>
        <begin position="283"/>
        <end position="305"/>
    </location>
</feature>
<dbReference type="EMBL" id="RQJO01000011">
    <property type="protein sequence ID" value="RRA99961.1"/>
    <property type="molecule type" value="Genomic_DNA"/>
</dbReference>
<feature type="transmembrane region" description="Helical" evidence="6">
    <location>
        <begin position="425"/>
        <end position="445"/>
    </location>
</feature>
<dbReference type="PANTHER" id="PTHR30572:SF18">
    <property type="entry name" value="ABC-TYPE MACROLIDE FAMILY EXPORT SYSTEM PERMEASE COMPONENT 2"/>
    <property type="match status" value="1"/>
</dbReference>
<evidence type="ECO:0000259" key="7">
    <source>
        <dbReference type="Pfam" id="PF02687"/>
    </source>
</evidence>
<name>A0A3P1BGA2_9BACT</name>
<feature type="transmembrane region" description="Helical" evidence="6">
    <location>
        <begin position="756"/>
        <end position="778"/>
    </location>
</feature>
<feature type="transmembrane region" description="Helical" evidence="6">
    <location>
        <begin position="21"/>
        <end position="42"/>
    </location>
</feature>
<feature type="transmembrane region" description="Helical" evidence="6">
    <location>
        <begin position="377"/>
        <end position="400"/>
    </location>
</feature>
<comment type="subcellular location">
    <subcellularLocation>
        <location evidence="1">Cell membrane</location>
        <topology evidence="1">Multi-pass membrane protein</topology>
    </subcellularLocation>
</comment>
<dbReference type="AlphaFoldDB" id="A0A3P1BGA2"/>
<organism evidence="9 10">
    <name type="scientific">Larkinella rosea</name>
    <dbReference type="NCBI Taxonomy" id="2025312"/>
    <lineage>
        <taxon>Bacteria</taxon>
        <taxon>Pseudomonadati</taxon>
        <taxon>Bacteroidota</taxon>
        <taxon>Cytophagia</taxon>
        <taxon>Cytophagales</taxon>
        <taxon>Spirosomataceae</taxon>
        <taxon>Larkinella</taxon>
    </lineage>
</organism>